<evidence type="ECO:0000313" key="13">
    <source>
        <dbReference type="Proteomes" id="UP001219355"/>
    </source>
</evidence>
<dbReference type="AlphaFoldDB" id="A0AAF0DLR6"/>
<dbReference type="SUPFAM" id="SSF57850">
    <property type="entry name" value="RING/U-box"/>
    <property type="match status" value="1"/>
</dbReference>
<comment type="subcellular location">
    <subcellularLocation>
        <location evidence="1">Membrane</location>
    </subcellularLocation>
</comment>
<dbReference type="Pfam" id="PF13639">
    <property type="entry name" value="zf-RING_2"/>
    <property type="match status" value="1"/>
</dbReference>
<dbReference type="PANTHER" id="PTHR46539">
    <property type="entry name" value="E3 UBIQUITIN-PROTEIN LIGASE ATL42"/>
    <property type="match status" value="1"/>
</dbReference>
<dbReference type="GO" id="GO:0008270">
    <property type="term" value="F:zinc ion binding"/>
    <property type="evidence" value="ECO:0007669"/>
    <property type="project" value="UniProtKB-KW"/>
</dbReference>
<feature type="compositionally biased region" description="Acidic residues" evidence="8">
    <location>
        <begin position="431"/>
        <end position="447"/>
    </location>
</feature>
<evidence type="ECO:0000256" key="3">
    <source>
        <dbReference type="ARBA" id="ARBA00022723"/>
    </source>
</evidence>
<evidence type="ECO:0000256" key="1">
    <source>
        <dbReference type="ARBA" id="ARBA00004370"/>
    </source>
</evidence>
<evidence type="ECO:0000313" key="12">
    <source>
        <dbReference type="EMBL" id="WEW59796.1"/>
    </source>
</evidence>
<dbReference type="Proteomes" id="UP001219355">
    <property type="component" value="Chromosome 3"/>
</dbReference>
<keyword evidence="7 9" id="KW-0472">Membrane</keyword>
<dbReference type="PANTHER" id="PTHR46539:SF1">
    <property type="entry name" value="E3 UBIQUITIN-PROTEIN LIGASE ATL42"/>
    <property type="match status" value="1"/>
</dbReference>
<feature type="compositionally biased region" description="Gly residues" evidence="8">
    <location>
        <begin position="346"/>
        <end position="356"/>
    </location>
</feature>
<sequence>MRLSMLSSSSSSSRPRVLLRSICQSLLLLLSVVVAQEASSSDGRIETPPLGGPQYFLQSRQFSSDPVLLAPLIKSMIAIPPDDTKEFNITGTLVNVAPANANKVKDGQIALVSCDRFAYPGNLNIHDTLKMLISQSPTVAATILYSVESSHCTYNADTSLPDYMNVFTITRAATAQALLRKLGSSSGGTSSVVVQLPSTGFVGMEDVATKNSGAALDKNTPNNNNNNTPTTSVAMIILYSVTGVITILFLGVIVTGAIRAHLHPERYGPRDATGHPRQSRAKGIARAMLETLPIVKFGELDEPRARSGTAKRGDLETGAQHEGQAEQNGDGQQMEEKTDGITGRKPGQGPGAGQGQIGPASSPRTVTPEEPDRMSADTLGCPICTDDFEKGQDVRLLPCNHKFHPECIDPWLINVSGTCPLCRIDLHPHADDDDDEEAENTEEERENNEEARDRFPTNHTGTLPPPLQVDGDYNAARERTSGRRGRRRRSLATYLQSTINAMPLNDSSIEERLDAIRRLRTAQGEEDAAAAAAAAEGGATTAATGAIGPPLENRRRSHRFSTMLQNTFRVHTRRHGEETQ</sequence>
<feature type="region of interest" description="Disordered" evidence="8">
    <location>
        <begin position="429"/>
        <end position="489"/>
    </location>
</feature>
<keyword evidence="5" id="KW-0862">Zinc</keyword>
<protein>
    <recommendedName>
        <fullName evidence="11">RING-type domain-containing protein</fullName>
    </recommendedName>
</protein>
<dbReference type="InterPro" id="IPR013083">
    <property type="entry name" value="Znf_RING/FYVE/PHD"/>
</dbReference>
<evidence type="ECO:0000256" key="4">
    <source>
        <dbReference type="ARBA" id="ARBA00022771"/>
    </source>
</evidence>
<dbReference type="InterPro" id="IPR001841">
    <property type="entry name" value="Znf_RING"/>
</dbReference>
<name>A0AAF0DLR6_9EURO</name>
<keyword evidence="10" id="KW-0732">Signal</keyword>
<accession>A0AAF0DLR6</accession>
<dbReference type="GO" id="GO:0016020">
    <property type="term" value="C:membrane"/>
    <property type="evidence" value="ECO:0007669"/>
    <property type="project" value="UniProtKB-SubCell"/>
</dbReference>
<dbReference type="SMART" id="SM00184">
    <property type="entry name" value="RING"/>
    <property type="match status" value="1"/>
</dbReference>
<evidence type="ECO:0000256" key="2">
    <source>
        <dbReference type="ARBA" id="ARBA00022692"/>
    </source>
</evidence>
<evidence type="ECO:0000256" key="9">
    <source>
        <dbReference type="SAM" id="Phobius"/>
    </source>
</evidence>
<proteinExistence type="predicted"/>
<evidence type="ECO:0000256" key="6">
    <source>
        <dbReference type="ARBA" id="ARBA00022989"/>
    </source>
</evidence>
<keyword evidence="3" id="KW-0479">Metal-binding</keyword>
<keyword evidence="2 9" id="KW-0812">Transmembrane</keyword>
<evidence type="ECO:0000259" key="11">
    <source>
        <dbReference type="SMART" id="SM00184"/>
    </source>
</evidence>
<keyword evidence="4" id="KW-0863">Zinc-finger</keyword>
<evidence type="ECO:0000256" key="10">
    <source>
        <dbReference type="SAM" id="SignalP"/>
    </source>
</evidence>
<keyword evidence="6 9" id="KW-1133">Transmembrane helix</keyword>
<keyword evidence="13" id="KW-1185">Reference proteome</keyword>
<feature type="compositionally biased region" description="Basic and acidic residues" evidence="8">
    <location>
        <begin position="300"/>
        <end position="315"/>
    </location>
</feature>
<feature type="signal peptide" evidence="10">
    <location>
        <begin position="1"/>
        <end position="35"/>
    </location>
</feature>
<dbReference type="Gene3D" id="3.30.40.10">
    <property type="entry name" value="Zinc/RING finger domain, C3HC4 (zinc finger)"/>
    <property type="match status" value="1"/>
</dbReference>
<dbReference type="EMBL" id="CP120629">
    <property type="protein sequence ID" value="WEW59796.1"/>
    <property type="molecule type" value="Genomic_DNA"/>
</dbReference>
<reference evidence="12" key="1">
    <citation type="submission" date="2023-03" db="EMBL/GenBank/DDBJ databases">
        <title>Emydomyces testavorans Genome Sequence.</title>
        <authorList>
            <person name="Hoyer L."/>
        </authorList>
    </citation>
    <scope>NUCLEOTIDE SEQUENCE</scope>
    <source>
        <strain evidence="12">16-2883</strain>
    </source>
</reference>
<evidence type="ECO:0000256" key="8">
    <source>
        <dbReference type="SAM" id="MobiDB-lite"/>
    </source>
</evidence>
<organism evidence="12 13">
    <name type="scientific">Emydomyces testavorans</name>
    <dbReference type="NCBI Taxonomy" id="2070801"/>
    <lineage>
        <taxon>Eukaryota</taxon>
        <taxon>Fungi</taxon>
        <taxon>Dikarya</taxon>
        <taxon>Ascomycota</taxon>
        <taxon>Pezizomycotina</taxon>
        <taxon>Eurotiomycetes</taxon>
        <taxon>Eurotiomycetidae</taxon>
        <taxon>Onygenales</taxon>
        <taxon>Nannizziopsiaceae</taxon>
        <taxon>Emydomyces</taxon>
    </lineage>
</organism>
<feature type="region of interest" description="Disordered" evidence="8">
    <location>
        <begin position="300"/>
        <end position="378"/>
    </location>
</feature>
<evidence type="ECO:0000256" key="5">
    <source>
        <dbReference type="ARBA" id="ARBA00022833"/>
    </source>
</evidence>
<feature type="region of interest" description="Disordered" evidence="8">
    <location>
        <begin position="530"/>
        <end position="559"/>
    </location>
</feature>
<feature type="domain" description="RING-type" evidence="11">
    <location>
        <begin position="381"/>
        <end position="422"/>
    </location>
</feature>
<feature type="chain" id="PRO_5042033984" description="RING-type domain-containing protein" evidence="10">
    <location>
        <begin position="36"/>
        <end position="580"/>
    </location>
</feature>
<feature type="transmembrane region" description="Helical" evidence="9">
    <location>
        <begin position="233"/>
        <end position="258"/>
    </location>
</feature>
<gene>
    <name evidence="12" type="ORF">PRK78_005276</name>
</gene>
<feature type="compositionally biased region" description="Low complexity" evidence="8">
    <location>
        <begin position="530"/>
        <end position="546"/>
    </location>
</feature>
<dbReference type="CDD" id="cd16454">
    <property type="entry name" value="RING-H2_PA-TM-RING"/>
    <property type="match status" value="1"/>
</dbReference>
<evidence type="ECO:0000256" key="7">
    <source>
        <dbReference type="ARBA" id="ARBA00023136"/>
    </source>
</evidence>